<gene>
    <name evidence="1" type="ORF">HRI_001473400</name>
</gene>
<keyword evidence="2" id="KW-1185">Reference proteome</keyword>
<evidence type="ECO:0000313" key="2">
    <source>
        <dbReference type="Proteomes" id="UP001165190"/>
    </source>
</evidence>
<organism evidence="1 2">
    <name type="scientific">Hibiscus trionum</name>
    <name type="common">Flower of an hour</name>
    <dbReference type="NCBI Taxonomy" id="183268"/>
    <lineage>
        <taxon>Eukaryota</taxon>
        <taxon>Viridiplantae</taxon>
        <taxon>Streptophyta</taxon>
        <taxon>Embryophyta</taxon>
        <taxon>Tracheophyta</taxon>
        <taxon>Spermatophyta</taxon>
        <taxon>Magnoliopsida</taxon>
        <taxon>eudicotyledons</taxon>
        <taxon>Gunneridae</taxon>
        <taxon>Pentapetalae</taxon>
        <taxon>rosids</taxon>
        <taxon>malvids</taxon>
        <taxon>Malvales</taxon>
        <taxon>Malvaceae</taxon>
        <taxon>Malvoideae</taxon>
        <taxon>Hibiscus</taxon>
    </lineage>
</organism>
<proteinExistence type="predicted"/>
<accession>A0A9W7HIZ2</accession>
<evidence type="ECO:0000313" key="1">
    <source>
        <dbReference type="EMBL" id="GMI78041.1"/>
    </source>
</evidence>
<comment type="caution">
    <text evidence="1">The sequence shown here is derived from an EMBL/GenBank/DDBJ whole genome shotgun (WGS) entry which is preliminary data.</text>
</comment>
<dbReference type="AlphaFoldDB" id="A0A9W7HIZ2"/>
<sequence length="76" mass="9183">MKKYTHSKQILRPALTRFSTHFIQLEEITRQKQGLREMFNSKEFRESKLGNRSQSLLMKPKKLFWEKIFGKKLLTP</sequence>
<dbReference type="OrthoDB" id="1000726at2759"/>
<dbReference type="EMBL" id="BSYR01000014">
    <property type="protein sequence ID" value="GMI78041.1"/>
    <property type="molecule type" value="Genomic_DNA"/>
</dbReference>
<name>A0A9W7HIZ2_HIBTR</name>
<protein>
    <submittedName>
        <fullName evidence="1">Uncharacterized protein</fullName>
    </submittedName>
</protein>
<reference evidence="1" key="1">
    <citation type="submission" date="2023-05" db="EMBL/GenBank/DDBJ databases">
        <title>Genome and transcriptome analyses reveal genes involved in the formation of fine ridges on petal epidermal cells in Hibiscus trionum.</title>
        <authorList>
            <person name="Koshimizu S."/>
            <person name="Masuda S."/>
            <person name="Ishii T."/>
            <person name="Shirasu K."/>
            <person name="Hoshino A."/>
            <person name="Arita M."/>
        </authorList>
    </citation>
    <scope>NUCLEOTIDE SEQUENCE</scope>
    <source>
        <strain evidence="1">Hamamatsu line</strain>
    </source>
</reference>
<dbReference type="Proteomes" id="UP001165190">
    <property type="component" value="Unassembled WGS sequence"/>
</dbReference>